<sequence length="596" mass="68383">MDHTVVPQRSGVIDVQNILEKSRVGAGKEYDLLISHLTKADVEPALLLACLRGLRECVSILGKDFELLVGVIFSIEWTNKDVAIIQEYLSLVINLVSAHPFYLRSCLRSLVKQLIPKQPKQAKSELEKEILDGQKSADLEQMFINIHTLIKNIAQIVPMTPQVLMPLLVECFPYMTKDAFIQECYVENLLRIPTYLPVLRPKILELVVDKMLKFDVRSPRDEIIELEDNEEAMDTDVIFDMEDLPSILSGGKDTSSTQNEISAMTHKEANKLDILMHLMFRYIQNICYQNGELDWEATKKLYRELLQVFDRVIITTHASCHVQFLMFYMCSLKQALCDGFIDYLWKKVQNPNTEPVFRQAAVAYIASIMARGKFVAISTVMDCLKLICDWVHQYIDQTSDSIRQADVQHHGPFYSVCQAVFYVFVFRHKEMLELKKGYKFAESLNFQTIVTSRLNPLRVCLPVVAKTFTSVTRMHQLAFCDTIMERNNRSLLPVAALGLYGPSRLTHVNPLDSFFPFDPYLLNRSGQYVIPLYREYEDSPPEEEGRPELQSEEEDDFLPQVQSPSECVGSLSRQGKVPDFLHYGTSPGFKHIDHMI</sequence>
<evidence type="ECO:0000256" key="2">
    <source>
        <dbReference type="SAM" id="MobiDB-lite"/>
    </source>
</evidence>
<dbReference type="KEGG" id="lak:106177111"/>
<dbReference type="Proteomes" id="UP000085678">
    <property type="component" value="Unplaced"/>
</dbReference>
<dbReference type="GO" id="GO:0001181">
    <property type="term" value="F:RNA polymerase I general transcription initiation factor activity"/>
    <property type="evidence" value="ECO:0007669"/>
    <property type="project" value="InterPro"/>
</dbReference>
<keyword evidence="3" id="KW-1185">Reference proteome</keyword>
<dbReference type="GO" id="GO:0001042">
    <property type="term" value="F:RNA polymerase I core binding"/>
    <property type="evidence" value="ECO:0007669"/>
    <property type="project" value="TreeGrafter"/>
</dbReference>
<keyword evidence="4" id="KW-0396">Initiation factor</keyword>
<organism evidence="3 4">
    <name type="scientific">Lingula anatina</name>
    <name type="common">Brachiopod</name>
    <name type="synonym">Lingula unguis</name>
    <dbReference type="NCBI Taxonomy" id="7574"/>
    <lineage>
        <taxon>Eukaryota</taxon>
        <taxon>Metazoa</taxon>
        <taxon>Spiralia</taxon>
        <taxon>Lophotrochozoa</taxon>
        <taxon>Brachiopoda</taxon>
        <taxon>Linguliformea</taxon>
        <taxon>Lingulata</taxon>
        <taxon>Lingulida</taxon>
        <taxon>Linguloidea</taxon>
        <taxon>Lingulidae</taxon>
        <taxon>Lingula</taxon>
    </lineage>
</organism>
<reference evidence="4" key="1">
    <citation type="submission" date="2025-08" db="UniProtKB">
        <authorList>
            <consortium name="RefSeq"/>
        </authorList>
    </citation>
    <scope>IDENTIFICATION</scope>
    <source>
        <tissue evidence="4">Gonads</tissue>
    </source>
</reference>
<proteinExistence type="inferred from homology"/>
<dbReference type="InParanoid" id="A0A1S3JXZ1"/>
<dbReference type="PANTHER" id="PTHR12790">
    <property type="entry name" value="TRANSCRIPTION INITIATION FACTOR IA RRN3"/>
    <property type="match status" value="1"/>
</dbReference>
<dbReference type="OMA" id="FKHFYAA"/>
<dbReference type="InterPro" id="IPR016024">
    <property type="entry name" value="ARM-type_fold"/>
</dbReference>
<dbReference type="GO" id="GO:0003743">
    <property type="term" value="F:translation initiation factor activity"/>
    <property type="evidence" value="ECO:0007669"/>
    <property type="project" value="UniProtKB-KW"/>
</dbReference>
<protein>
    <submittedName>
        <fullName evidence="4">RNA polymerase I-specific transcription initiation factor RRN3</fullName>
    </submittedName>
</protein>
<gene>
    <name evidence="4" type="primary">LOC106177111</name>
</gene>
<dbReference type="AlphaFoldDB" id="A0A1S3JXZ1"/>
<dbReference type="PANTHER" id="PTHR12790:SF0">
    <property type="entry name" value="RNA POLYMERASE I-SPECIFIC TRANSCRIPTION INITIATION FACTOR RRN3-RELATED"/>
    <property type="match status" value="1"/>
</dbReference>
<evidence type="ECO:0000313" key="4">
    <source>
        <dbReference type="RefSeq" id="XP_013415248.1"/>
    </source>
</evidence>
<dbReference type="RefSeq" id="XP_013415248.1">
    <property type="nucleotide sequence ID" value="XM_013559794.2"/>
</dbReference>
<name>A0A1S3JXZ1_LINAN</name>
<dbReference type="GO" id="GO:0005634">
    <property type="term" value="C:nucleus"/>
    <property type="evidence" value="ECO:0007669"/>
    <property type="project" value="TreeGrafter"/>
</dbReference>
<evidence type="ECO:0000256" key="1">
    <source>
        <dbReference type="ARBA" id="ARBA00010098"/>
    </source>
</evidence>
<dbReference type="SUPFAM" id="SSF48371">
    <property type="entry name" value="ARM repeat"/>
    <property type="match status" value="1"/>
</dbReference>
<dbReference type="STRING" id="7574.A0A1S3JXZ1"/>
<dbReference type="GO" id="GO:0006361">
    <property type="term" value="P:transcription initiation at RNA polymerase I promoter"/>
    <property type="evidence" value="ECO:0007669"/>
    <property type="project" value="InterPro"/>
</dbReference>
<dbReference type="GeneID" id="106177111"/>
<dbReference type="Pfam" id="PF05327">
    <property type="entry name" value="RRN3"/>
    <property type="match status" value="1"/>
</dbReference>
<comment type="similarity">
    <text evidence="1">Belongs to the RRN3 family.</text>
</comment>
<evidence type="ECO:0000313" key="3">
    <source>
        <dbReference type="Proteomes" id="UP000085678"/>
    </source>
</evidence>
<dbReference type="FunCoup" id="A0A1S3JXZ1">
    <property type="interactions" value="2015"/>
</dbReference>
<dbReference type="InterPro" id="IPR007991">
    <property type="entry name" value="RNA_pol_I_trans_ini_fac_RRN3"/>
</dbReference>
<keyword evidence="4" id="KW-0648">Protein biosynthesis</keyword>
<dbReference type="OrthoDB" id="26970at2759"/>
<feature type="region of interest" description="Disordered" evidence="2">
    <location>
        <begin position="537"/>
        <end position="572"/>
    </location>
</feature>
<accession>A0A1S3JXZ1</accession>